<dbReference type="InterPro" id="IPR000866">
    <property type="entry name" value="AhpC/TSA"/>
</dbReference>
<dbReference type="PANTHER" id="PTHR42852:SF13">
    <property type="entry name" value="PROTEIN DIPZ"/>
    <property type="match status" value="1"/>
</dbReference>
<reference evidence="2" key="1">
    <citation type="submission" date="2020-09" db="EMBL/GenBank/DDBJ databases">
        <authorList>
            <person name="Kim M.K."/>
        </authorList>
    </citation>
    <scope>NUCLEOTIDE SEQUENCE</scope>
    <source>
        <strain evidence="2">BT702</strain>
    </source>
</reference>
<keyword evidence="3" id="KW-1185">Reference proteome</keyword>
<sequence>MISGKTLSLEELKGKLVILDLWFKACAPCQKQMLSLQALHEKYSADKVMIVGVNTIDDPRKDRLALFLKNRLITMPSVYQGDSIQALYKVHGSPALFVIDKQGTIIYTASGYSPTLVEEVDQLLAKKLRQ</sequence>
<dbReference type="GO" id="GO:0016491">
    <property type="term" value="F:oxidoreductase activity"/>
    <property type="evidence" value="ECO:0007669"/>
    <property type="project" value="InterPro"/>
</dbReference>
<dbReference type="InterPro" id="IPR050553">
    <property type="entry name" value="Thioredoxin_ResA/DsbE_sf"/>
</dbReference>
<dbReference type="EMBL" id="JACWZY010000081">
    <property type="protein sequence ID" value="MBD2705893.1"/>
    <property type="molecule type" value="Genomic_DNA"/>
</dbReference>
<dbReference type="PANTHER" id="PTHR42852">
    <property type="entry name" value="THIOL:DISULFIDE INTERCHANGE PROTEIN DSBE"/>
    <property type="match status" value="1"/>
</dbReference>
<dbReference type="AlphaFoldDB" id="A0A927GB41"/>
<organism evidence="2 3">
    <name type="scientific">Spirosoma profusum</name>
    <dbReference type="NCBI Taxonomy" id="2771354"/>
    <lineage>
        <taxon>Bacteria</taxon>
        <taxon>Pseudomonadati</taxon>
        <taxon>Bacteroidota</taxon>
        <taxon>Cytophagia</taxon>
        <taxon>Cytophagales</taxon>
        <taxon>Cytophagaceae</taxon>
        <taxon>Spirosoma</taxon>
    </lineage>
</organism>
<feature type="domain" description="Thioredoxin" evidence="1">
    <location>
        <begin position="1"/>
        <end position="125"/>
    </location>
</feature>
<dbReference type="CDD" id="cd02966">
    <property type="entry name" value="TlpA_like_family"/>
    <property type="match status" value="1"/>
</dbReference>
<dbReference type="InterPro" id="IPR013766">
    <property type="entry name" value="Thioredoxin_domain"/>
</dbReference>
<gene>
    <name evidence="2" type="ORF">IC229_35175</name>
</gene>
<dbReference type="SUPFAM" id="SSF52833">
    <property type="entry name" value="Thioredoxin-like"/>
    <property type="match status" value="1"/>
</dbReference>
<dbReference type="InterPro" id="IPR036249">
    <property type="entry name" value="Thioredoxin-like_sf"/>
</dbReference>
<accession>A0A927GB41</accession>
<evidence type="ECO:0000313" key="3">
    <source>
        <dbReference type="Proteomes" id="UP000598820"/>
    </source>
</evidence>
<proteinExistence type="predicted"/>
<dbReference type="Proteomes" id="UP000598820">
    <property type="component" value="Unassembled WGS sequence"/>
</dbReference>
<dbReference type="PROSITE" id="PS51352">
    <property type="entry name" value="THIOREDOXIN_2"/>
    <property type="match status" value="1"/>
</dbReference>
<dbReference type="Pfam" id="PF00578">
    <property type="entry name" value="AhpC-TSA"/>
    <property type="match status" value="1"/>
</dbReference>
<name>A0A927GB41_9BACT</name>
<evidence type="ECO:0000313" key="2">
    <source>
        <dbReference type="EMBL" id="MBD2705893.1"/>
    </source>
</evidence>
<dbReference type="GO" id="GO:0016209">
    <property type="term" value="F:antioxidant activity"/>
    <property type="evidence" value="ECO:0007669"/>
    <property type="project" value="InterPro"/>
</dbReference>
<dbReference type="Gene3D" id="3.40.30.10">
    <property type="entry name" value="Glutaredoxin"/>
    <property type="match status" value="1"/>
</dbReference>
<evidence type="ECO:0000259" key="1">
    <source>
        <dbReference type="PROSITE" id="PS51352"/>
    </source>
</evidence>
<comment type="caution">
    <text evidence="2">The sequence shown here is derived from an EMBL/GenBank/DDBJ whole genome shotgun (WGS) entry which is preliminary data.</text>
</comment>
<protein>
    <submittedName>
        <fullName evidence="2">TlpA family protein disulfide reductase</fullName>
    </submittedName>
</protein>